<comment type="caution">
    <text evidence="7">The sequence shown here is derived from an EMBL/GenBank/DDBJ whole genome shotgun (WGS) entry which is preliminary data.</text>
</comment>
<organism evidence="7 8">
    <name type="scientific">Macrostomum lignano</name>
    <dbReference type="NCBI Taxonomy" id="282301"/>
    <lineage>
        <taxon>Eukaryota</taxon>
        <taxon>Metazoa</taxon>
        <taxon>Spiralia</taxon>
        <taxon>Lophotrochozoa</taxon>
        <taxon>Platyhelminthes</taxon>
        <taxon>Rhabditophora</taxon>
        <taxon>Macrostomorpha</taxon>
        <taxon>Macrostomida</taxon>
        <taxon>Macrostomidae</taxon>
        <taxon>Macrostomum</taxon>
    </lineage>
</organism>
<dbReference type="PANTHER" id="PTHR13321:SF2">
    <property type="entry name" value="MEDIATOR OF RNA POLYMERASE II TRANSCRIPTION SUBUNIT 18"/>
    <property type="match status" value="1"/>
</dbReference>
<dbReference type="STRING" id="282301.A0A267F573"/>
<gene>
    <name evidence="6" type="primary">MED18</name>
    <name evidence="7" type="ORF">BOX15_Mlig016687g2</name>
</gene>
<keyword evidence="4 6" id="KW-0804">Transcription</keyword>
<keyword evidence="5 6" id="KW-0539">Nucleus</keyword>
<dbReference type="GO" id="GO:0070847">
    <property type="term" value="C:core mediator complex"/>
    <property type="evidence" value="ECO:0007669"/>
    <property type="project" value="TreeGrafter"/>
</dbReference>
<evidence type="ECO:0000256" key="3">
    <source>
        <dbReference type="ARBA" id="ARBA00023015"/>
    </source>
</evidence>
<dbReference type="AlphaFoldDB" id="A0A267F573"/>
<evidence type="ECO:0000256" key="4">
    <source>
        <dbReference type="ARBA" id="ARBA00023163"/>
    </source>
</evidence>
<proteinExistence type="inferred from homology"/>
<dbReference type="InterPro" id="IPR019095">
    <property type="entry name" value="Mediator_Med18"/>
</dbReference>
<dbReference type="Pfam" id="PF09637">
    <property type="entry name" value="Med18"/>
    <property type="match status" value="1"/>
</dbReference>
<dbReference type="PANTHER" id="PTHR13321">
    <property type="entry name" value="MEDIATOR OF RNA POLYMERASE II TRANSCRIPTION, SUBUNIT 18"/>
    <property type="match status" value="1"/>
</dbReference>
<comment type="subcellular location">
    <subcellularLocation>
        <location evidence="1 6">Nucleus</location>
    </subcellularLocation>
</comment>
<dbReference type="GO" id="GO:0006369">
    <property type="term" value="P:termination of RNA polymerase II transcription"/>
    <property type="evidence" value="ECO:0007669"/>
    <property type="project" value="TreeGrafter"/>
</dbReference>
<reference evidence="7 8" key="1">
    <citation type="submission" date="2017-06" db="EMBL/GenBank/DDBJ databases">
        <title>A platform for efficient transgenesis in Macrostomum lignano, a flatworm model organism for stem cell research.</title>
        <authorList>
            <person name="Berezikov E."/>
        </authorList>
    </citation>
    <scope>NUCLEOTIDE SEQUENCE [LARGE SCALE GENOMIC DNA]</scope>
    <source>
        <strain evidence="7">DV1</strain>
        <tissue evidence="7">Whole organism</tissue>
    </source>
</reference>
<dbReference type="GO" id="GO:0016592">
    <property type="term" value="C:mediator complex"/>
    <property type="evidence" value="ECO:0007669"/>
    <property type="project" value="InterPro"/>
</dbReference>
<keyword evidence="3 6" id="KW-0805">Transcription regulation</keyword>
<comment type="subunit">
    <text evidence="6">Component of the Mediator complex.</text>
</comment>
<comment type="similarity">
    <text evidence="2 6">Belongs to the Mediator complex subunit 18 family.</text>
</comment>
<dbReference type="GO" id="GO:0003712">
    <property type="term" value="F:transcription coregulator activity"/>
    <property type="evidence" value="ECO:0007669"/>
    <property type="project" value="InterPro"/>
</dbReference>
<keyword evidence="8" id="KW-1185">Reference proteome</keyword>
<evidence type="ECO:0000256" key="2">
    <source>
        <dbReference type="ARBA" id="ARBA00009814"/>
    </source>
</evidence>
<dbReference type="Proteomes" id="UP000215902">
    <property type="component" value="Unassembled WGS sequence"/>
</dbReference>
<comment type="function">
    <text evidence="6">Component of the Mediator complex, a coactivator involved in the regulated transcription of nearly all RNA polymerase II-dependent genes. Mediator functions as a bridge to convey information from gene-specific regulatory proteins to the basal RNA polymerase II transcription machinery. Mediator is recruited to promoters by direct interactions with regulatory proteins and serves as a scaffold for the assembly of a functional preinitiation complex with RNA polymerase II and the general transcription factors.</text>
</comment>
<evidence type="ECO:0000313" key="7">
    <source>
        <dbReference type="EMBL" id="PAA68853.1"/>
    </source>
</evidence>
<feature type="non-terminal residue" evidence="7">
    <location>
        <position position="1"/>
    </location>
</feature>
<dbReference type="GO" id="GO:0006357">
    <property type="term" value="P:regulation of transcription by RNA polymerase II"/>
    <property type="evidence" value="ECO:0007669"/>
    <property type="project" value="InterPro"/>
</dbReference>
<sequence>QQQRVPNTEVYLQGSVLKPFTEFLLTRLRGICDSPGDEFRDQESVFTCAVPGLSGTRLRLRWSLLHPHLPAYLRYLGIPESADHRVMSRAAYEVPVFSLDAARQLVEAMGFQHEFDFIAEGTVFRRGLLKVTVYRVYRPGAPASLAPESSLVEVSGLGPSSLTAGMVESVLSVRDQLKSLVLLAKHDQKAPKA</sequence>
<accession>A0A267F573</accession>
<evidence type="ECO:0000256" key="5">
    <source>
        <dbReference type="ARBA" id="ARBA00023242"/>
    </source>
</evidence>
<evidence type="ECO:0000313" key="8">
    <source>
        <dbReference type="Proteomes" id="UP000215902"/>
    </source>
</evidence>
<keyword evidence="6" id="KW-0010">Activator</keyword>
<dbReference type="OrthoDB" id="10018982at2759"/>
<evidence type="ECO:0000256" key="1">
    <source>
        <dbReference type="ARBA" id="ARBA00004123"/>
    </source>
</evidence>
<dbReference type="EMBL" id="NIVC01001367">
    <property type="protein sequence ID" value="PAA68853.1"/>
    <property type="molecule type" value="Genomic_DNA"/>
</dbReference>
<name>A0A267F573_9PLAT</name>
<dbReference type="Gene3D" id="2.40.320.10">
    <property type="entry name" value="Hypothetical Protein Pfu-838710-001"/>
    <property type="match status" value="1"/>
</dbReference>
<protein>
    <recommendedName>
        <fullName evidence="6">Mediator of RNA polymerase II transcription subunit 18</fullName>
    </recommendedName>
    <alternativeName>
        <fullName evidence="6">Mediator complex subunit 18</fullName>
    </alternativeName>
</protein>
<evidence type="ECO:0000256" key="6">
    <source>
        <dbReference type="RuleBase" id="RU364150"/>
    </source>
</evidence>